<reference evidence="4" key="1">
    <citation type="submission" date="2019-07" db="EMBL/GenBank/DDBJ databases">
        <title>Genomic Encyclopedia of Type Strains, Phase IV (KMG-IV): sequencing the most valuable type-strain genomes for metagenomic binning, comparative biology and taxonomic classification.</title>
        <authorList>
            <person name="Goeker M."/>
        </authorList>
    </citation>
    <scope>NUCLEOTIDE SEQUENCE</scope>
    <source>
        <strain evidence="4">DSM 44596</strain>
    </source>
</reference>
<dbReference type="Gene3D" id="3.30.300.130">
    <property type="entry name" value="Fe-S cluster assembly (FSCA)"/>
    <property type="match status" value="1"/>
</dbReference>
<feature type="compositionally biased region" description="Basic and acidic residues" evidence="2">
    <location>
        <begin position="1"/>
        <end position="15"/>
    </location>
</feature>
<protein>
    <submittedName>
        <fullName evidence="4">Fe-S cluster biogenesis protein NfuA</fullName>
    </submittedName>
</protein>
<name>A0A652YKF9_NOCGL</name>
<evidence type="ECO:0000256" key="2">
    <source>
        <dbReference type="SAM" id="MobiDB-lite"/>
    </source>
</evidence>
<dbReference type="AlphaFoldDB" id="A0A652YKF9"/>
<accession>A0A652YKF9</accession>
<dbReference type="PANTHER" id="PTHR11178">
    <property type="entry name" value="IRON-SULFUR CLUSTER SCAFFOLD PROTEIN NFU-RELATED"/>
    <property type="match status" value="1"/>
</dbReference>
<evidence type="ECO:0000259" key="3">
    <source>
        <dbReference type="Pfam" id="PF01106"/>
    </source>
</evidence>
<dbReference type="InterPro" id="IPR001075">
    <property type="entry name" value="NIF_FeS_clus_asmbl_NifU_C"/>
</dbReference>
<dbReference type="InterPro" id="IPR036922">
    <property type="entry name" value="Rieske_2Fe-2S_sf"/>
</dbReference>
<gene>
    <name evidence="4" type="ORF">FNL38_107316</name>
</gene>
<comment type="function">
    <text evidence="1">May be involved in the formation or repair of [Fe-S] clusters present in iron-sulfur proteins.</text>
</comment>
<dbReference type="Gene3D" id="2.102.10.10">
    <property type="entry name" value="Rieske [2Fe-2S] iron-sulphur domain"/>
    <property type="match status" value="1"/>
</dbReference>
<feature type="domain" description="NIF system FeS cluster assembly NifU C-terminal" evidence="3">
    <location>
        <begin position="105"/>
        <end position="169"/>
    </location>
</feature>
<dbReference type="GO" id="GO:0016226">
    <property type="term" value="P:iron-sulfur cluster assembly"/>
    <property type="evidence" value="ECO:0007669"/>
    <property type="project" value="InterPro"/>
</dbReference>
<dbReference type="Pfam" id="PF01106">
    <property type="entry name" value="NifU"/>
    <property type="match status" value="1"/>
</dbReference>
<dbReference type="SUPFAM" id="SSF117916">
    <property type="entry name" value="Fe-S cluster assembly (FSCA) domain-like"/>
    <property type="match status" value="1"/>
</dbReference>
<dbReference type="SUPFAM" id="SSF50022">
    <property type="entry name" value="ISP domain"/>
    <property type="match status" value="1"/>
</dbReference>
<evidence type="ECO:0000256" key="1">
    <source>
        <dbReference type="ARBA" id="ARBA00049958"/>
    </source>
</evidence>
<dbReference type="GO" id="GO:0051537">
    <property type="term" value="F:2 iron, 2 sulfur cluster binding"/>
    <property type="evidence" value="ECO:0007669"/>
    <property type="project" value="InterPro"/>
</dbReference>
<organism evidence="4">
    <name type="scientific">Nocardia globerula</name>
    <dbReference type="NCBI Taxonomy" id="1818"/>
    <lineage>
        <taxon>Bacteria</taxon>
        <taxon>Bacillati</taxon>
        <taxon>Actinomycetota</taxon>
        <taxon>Actinomycetes</taxon>
        <taxon>Mycobacteriales</taxon>
        <taxon>Nocardiaceae</taxon>
        <taxon>Nocardia</taxon>
    </lineage>
</organism>
<feature type="region of interest" description="Disordered" evidence="2">
    <location>
        <begin position="1"/>
        <end position="26"/>
    </location>
</feature>
<evidence type="ECO:0000313" key="4">
    <source>
        <dbReference type="EMBL" id="TYQ01894.1"/>
    </source>
</evidence>
<sequence>MVHGDRERGDRERGENASGAPPGDYWRGAGERIETLLQASAGGGPVARDRAEQLVREVVQLYGAALERTVHLADSAMVDEMTRDDLISSLLLVHGLHPHDVETRIRTALDSVRPYLGSHGGDVELIEVTDGVVRLRLLGSCNSCPSSSVTLESAVQDAVTAAAPETSGIEVETPTEHEPKAGVISAQSLFSHIHHDAAGHWIGVPEFAEVGEGEVAGFCVEGADLLVCRLGDTLYAYRDHCPVCDRSMAGAMLERMMGRPARSGVVLTCPNCGTHYDVRTAGARVDARAGVDAGAEHLAPLPLLPRDGVLSVAVPGSAAPGSSAADVQVSVM</sequence>
<dbReference type="GO" id="GO:0005506">
    <property type="term" value="F:iron ion binding"/>
    <property type="evidence" value="ECO:0007669"/>
    <property type="project" value="InterPro"/>
</dbReference>
<dbReference type="EMBL" id="VNIQ01000007">
    <property type="protein sequence ID" value="TYQ01894.1"/>
    <property type="molecule type" value="Genomic_DNA"/>
</dbReference>
<proteinExistence type="predicted"/>
<comment type="caution">
    <text evidence="4">The sequence shown here is derived from an EMBL/GenBank/DDBJ whole genome shotgun (WGS) entry which is preliminary data.</text>
</comment>
<dbReference type="InterPro" id="IPR034904">
    <property type="entry name" value="FSCA_dom_sf"/>
</dbReference>